<feature type="domain" description="RanBP2-type" evidence="10">
    <location>
        <begin position="460"/>
        <end position="489"/>
    </location>
</feature>
<feature type="domain" description="RRM" evidence="9">
    <location>
        <begin position="637"/>
        <end position="722"/>
    </location>
</feature>
<comment type="subcellular location">
    <subcellularLocation>
        <location evidence="1">Nucleus</location>
    </subcellularLocation>
</comment>
<evidence type="ECO:0000256" key="3">
    <source>
        <dbReference type="ARBA" id="ARBA00022771"/>
    </source>
</evidence>
<keyword evidence="5" id="KW-0539">Nucleus</keyword>
<name>A0A0J9ST62_PLAV1</name>
<keyword evidence="2" id="KW-0479">Metal-binding</keyword>
<feature type="compositionally biased region" description="Basic and acidic residues" evidence="8">
    <location>
        <begin position="168"/>
        <end position="207"/>
    </location>
</feature>
<evidence type="ECO:0000256" key="2">
    <source>
        <dbReference type="ARBA" id="ARBA00022723"/>
    </source>
</evidence>
<evidence type="ECO:0008006" key="13">
    <source>
        <dbReference type="Google" id="ProtNLM"/>
    </source>
</evidence>
<evidence type="ECO:0000256" key="5">
    <source>
        <dbReference type="ARBA" id="ARBA00023242"/>
    </source>
</evidence>
<evidence type="ECO:0000256" key="6">
    <source>
        <dbReference type="PROSITE-ProRule" id="PRU00176"/>
    </source>
</evidence>
<dbReference type="AlphaFoldDB" id="A0A0J9ST62"/>
<dbReference type="SUPFAM" id="SSF90209">
    <property type="entry name" value="Ran binding protein zinc finger-like"/>
    <property type="match status" value="1"/>
</dbReference>
<feature type="compositionally biased region" description="Polar residues" evidence="8">
    <location>
        <begin position="1042"/>
        <end position="1064"/>
    </location>
</feature>
<evidence type="ECO:0000259" key="10">
    <source>
        <dbReference type="PROSITE" id="PS50199"/>
    </source>
</evidence>
<feature type="region of interest" description="Disordered" evidence="8">
    <location>
        <begin position="1092"/>
        <end position="1114"/>
    </location>
</feature>
<keyword evidence="4" id="KW-0862">Zinc</keyword>
<dbReference type="SMART" id="SM00547">
    <property type="entry name" value="ZnF_RBZ"/>
    <property type="match status" value="1"/>
</dbReference>
<feature type="compositionally biased region" description="Basic and acidic residues" evidence="8">
    <location>
        <begin position="214"/>
        <end position="227"/>
    </location>
</feature>
<feature type="region of interest" description="Disordered" evidence="8">
    <location>
        <begin position="868"/>
        <end position="968"/>
    </location>
</feature>
<dbReference type="InterPro" id="IPR036443">
    <property type="entry name" value="Znf_RanBP2_sf"/>
</dbReference>
<evidence type="ECO:0000313" key="11">
    <source>
        <dbReference type="EMBL" id="KMZ86036.1"/>
    </source>
</evidence>
<evidence type="ECO:0000256" key="1">
    <source>
        <dbReference type="ARBA" id="ARBA00004123"/>
    </source>
</evidence>
<evidence type="ECO:0000256" key="4">
    <source>
        <dbReference type="ARBA" id="ARBA00022833"/>
    </source>
</evidence>
<feature type="region of interest" description="Disordered" evidence="8">
    <location>
        <begin position="1016"/>
        <end position="1075"/>
    </location>
</feature>
<dbReference type="InterPro" id="IPR012677">
    <property type="entry name" value="Nucleotide-bd_a/b_plait_sf"/>
</dbReference>
<dbReference type="OrthoDB" id="439808at2759"/>
<feature type="compositionally biased region" description="Polar residues" evidence="8">
    <location>
        <begin position="230"/>
        <end position="242"/>
    </location>
</feature>
<dbReference type="GO" id="GO:0000398">
    <property type="term" value="P:mRNA splicing, via spliceosome"/>
    <property type="evidence" value="ECO:0007669"/>
    <property type="project" value="TreeGrafter"/>
</dbReference>
<evidence type="ECO:0000256" key="8">
    <source>
        <dbReference type="SAM" id="MobiDB-lite"/>
    </source>
</evidence>
<evidence type="ECO:0000256" key="7">
    <source>
        <dbReference type="PROSITE-ProRule" id="PRU00322"/>
    </source>
</evidence>
<dbReference type="InterPro" id="IPR041591">
    <property type="entry name" value="OCRE"/>
</dbReference>
<keyword evidence="3 7" id="KW-0863">Zinc-finger</keyword>
<proteinExistence type="predicted"/>
<dbReference type="PROSITE" id="PS50102">
    <property type="entry name" value="RRM"/>
    <property type="match status" value="1"/>
</dbReference>
<evidence type="ECO:0000313" key="12">
    <source>
        <dbReference type="Proteomes" id="UP000053327"/>
    </source>
</evidence>
<protein>
    <recommendedName>
        <fullName evidence="13">Ran-binding protein</fullName>
    </recommendedName>
</protein>
<accession>A0A0J9ST62</accession>
<dbReference type="Gene3D" id="4.10.1060.10">
    <property type="entry name" value="Zinc finger, RanBP2-type"/>
    <property type="match status" value="1"/>
</dbReference>
<dbReference type="PROSITE" id="PS01358">
    <property type="entry name" value="ZF_RANBP2_1"/>
    <property type="match status" value="1"/>
</dbReference>
<feature type="region of interest" description="Disordered" evidence="8">
    <location>
        <begin position="1"/>
        <end position="280"/>
    </location>
</feature>
<reference evidence="11 12" key="1">
    <citation type="submission" date="2011-08" db="EMBL/GenBank/DDBJ databases">
        <title>The Genome Sequence of Plasmodium vivax Brazil I.</title>
        <authorList>
            <consortium name="The Broad Institute Genome Sequencing Platform"/>
            <consortium name="The Broad Institute Genome Sequencing Center for Infectious Disease"/>
            <person name="Neafsey D."/>
            <person name="Carlton J."/>
            <person name="Barnwell J."/>
            <person name="Collins W."/>
            <person name="Escalante A."/>
            <person name="Mullikin J."/>
            <person name="Saul A."/>
            <person name="Guigo R."/>
            <person name="Camara F."/>
            <person name="Young S.K."/>
            <person name="Zeng Q."/>
            <person name="Gargeya S."/>
            <person name="Fitzgerald M."/>
            <person name="Haas B."/>
            <person name="Abouelleil A."/>
            <person name="Alvarado L."/>
            <person name="Arachchi H.M."/>
            <person name="Berlin A."/>
            <person name="Brown A."/>
            <person name="Chapman S.B."/>
            <person name="Chen Z."/>
            <person name="Dunbar C."/>
            <person name="Freedman E."/>
            <person name="Gearin G."/>
            <person name="Gellesch M."/>
            <person name="Goldberg J."/>
            <person name="Griggs A."/>
            <person name="Gujja S."/>
            <person name="Heiman D."/>
            <person name="Howarth C."/>
            <person name="Larson L."/>
            <person name="Lui A."/>
            <person name="MacDonald P.J.P."/>
            <person name="Montmayeur A."/>
            <person name="Murphy C."/>
            <person name="Neiman D."/>
            <person name="Pearson M."/>
            <person name="Priest M."/>
            <person name="Roberts A."/>
            <person name="Saif S."/>
            <person name="Shea T."/>
            <person name="Shenoy N."/>
            <person name="Sisk P."/>
            <person name="Stolte C."/>
            <person name="Sykes S."/>
            <person name="Wortman J."/>
            <person name="Nusbaum C."/>
            <person name="Birren B."/>
        </authorList>
    </citation>
    <scope>NUCLEOTIDE SEQUENCE [LARGE SCALE GENOMIC DNA]</scope>
    <source>
        <strain evidence="11 12">Brazil I</strain>
    </source>
</reference>
<dbReference type="Proteomes" id="UP000053327">
    <property type="component" value="Unassembled WGS sequence"/>
</dbReference>
<dbReference type="GO" id="GO:0003723">
    <property type="term" value="F:RNA binding"/>
    <property type="evidence" value="ECO:0007669"/>
    <property type="project" value="UniProtKB-UniRule"/>
</dbReference>
<gene>
    <name evidence="11" type="ORF">PVBG_03501</name>
</gene>
<dbReference type="PROSITE" id="PS50199">
    <property type="entry name" value="ZF_RANBP2_2"/>
    <property type="match status" value="1"/>
</dbReference>
<dbReference type="Pfam" id="PF17780">
    <property type="entry name" value="OCRE"/>
    <property type="match status" value="1"/>
</dbReference>
<feature type="compositionally biased region" description="Acidic residues" evidence="8">
    <location>
        <begin position="1021"/>
        <end position="1031"/>
    </location>
</feature>
<dbReference type="InterPro" id="IPR001876">
    <property type="entry name" value="Znf_RanBP2"/>
</dbReference>
<dbReference type="Gene3D" id="3.30.70.330">
    <property type="match status" value="1"/>
</dbReference>
<dbReference type="PANTHER" id="PTHR13948:SF3">
    <property type="entry name" value="FI21118P1"/>
    <property type="match status" value="1"/>
</dbReference>
<feature type="compositionally biased region" description="Basic and acidic residues" evidence="8">
    <location>
        <begin position="40"/>
        <end position="121"/>
    </location>
</feature>
<dbReference type="GO" id="GO:0005634">
    <property type="term" value="C:nucleus"/>
    <property type="evidence" value="ECO:0007669"/>
    <property type="project" value="UniProtKB-SubCell"/>
</dbReference>
<dbReference type="PANTHER" id="PTHR13948">
    <property type="entry name" value="RNA-BINDING PROTEIN"/>
    <property type="match status" value="1"/>
</dbReference>
<dbReference type="InterPro" id="IPR035979">
    <property type="entry name" value="RBD_domain_sf"/>
</dbReference>
<dbReference type="CDD" id="cd16074">
    <property type="entry name" value="OCRE"/>
    <property type="match status" value="1"/>
</dbReference>
<organism evidence="11 12">
    <name type="scientific">Plasmodium vivax (strain Brazil I)</name>
    <dbReference type="NCBI Taxonomy" id="1033975"/>
    <lineage>
        <taxon>Eukaryota</taxon>
        <taxon>Sar</taxon>
        <taxon>Alveolata</taxon>
        <taxon>Apicomplexa</taxon>
        <taxon>Aconoidasida</taxon>
        <taxon>Haemosporida</taxon>
        <taxon>Plasmodiidae</taxon>
        <taxon>Plasmodium</taxon>
        <taxon>Plasmodium (Plasmodium)</taxon>
    </lineage>
</organism>
<feature type="compositionally biased region" description="Basic and acidic residues" evidence="8">
    <location>
        <begin position="7"/>
        <end position="24"/>
    </location>
</feature>
<keyword evidence="6" id="KW-0694">RNA-binding</keyword>
<sequence length="1176" mass="132614">MASKNRTYREDHADEYYHGGEKAKGKFYTRGGGGGSSGWDGHDKERDEAWEYHDRSRNAHQDNFAAREYDGRYRERGYGERHESRHGDRGDRTDRPYDKYDEDRQEYDPKRGKRKYEERRNGRVSPERGYGGRGDSEHYEKYGSNRAAGGADDGERENRKGWASHHGYGKEGYRGGYRDSYRDGYRDGYRDDHRDDHRDSYRDSYRDGHRRNEHKSFSRYRESERRGSYNNSSVEDSQSEYASGSDDGNDKYCPYGQKKYKVGENSDEQGEFTRGSYSRGGYPYGSHTHSGYTREGFTTRKINNVNDVLEMKSNIELSRFIFIYKLGENITEEEIDEMMRNTAISNAFSLPVNIYINRLSFFSVKDELFVREGLEFIKNNSYFNNIQLSILNTQMNNQINDDRCCIVEFPSNEASAKLFSLYEKNKCCIEMGKNTSYIFPLFKLKKKVNKIVEDKQAQKKFYDWYCSYCNFLNFSRRTACFFCKETKSSDAKMVESETKIPPNVFMKNGAVMGTAAVAVAPQEGGLYGAKGVFSGMPNVEQAAFVLPGSSAFLGANGLPNSEADLSQQEVNPAVAAVAAVAGGAAVAGLEAPAATSATAVGGAYPVNVPPLLRGEENATDNFETSIKEILEDVEKTNMLILKDIDGSIPNKDLLKFLNEVFENRHVNYLYLFNDVRSSNKRKGFCFVEFEMPSYAEQMMSELEGNFYINYKNDFFKLDYVYEKGKEYFFHSINLAKLNINKSAATVLMKNYIPHFNFFVSYMETVVNMMSIKNYTFFLLWSSQVIILKKEKPALSEFFFDYNTHYYYHPVFQIYFDNNTNFYMSLSKGYYIWNDKIKCLVRMYMGNEQQVGADQGAGDEKALGINTSATLGTSDQEEQHREGSKEDTPRGHPLQAVDSGELTAQENDPTAGAGGLASRMGSGVPNSAADNRGGNEPMGTANPTTTAYPSGGGKVADPNLPPNEETPKNTALDKISSLVERAKMIALASKKNIEQMNMNEASSTNVEKKSKEIIKKHFATDSADEDNDDLSDKEELQKKGHHSSNAYSKGSQLNKGPSRITSTAMEGSGSYHKGSYKTKNSLIESLAKVQNRGQWAGATKEHNNNASSLSEPNRVPNLEAVKGEGTNEHSSNSGNDLNICFICLRKFANAHLLQKHVDMSSLHKRNFQLAMDVVSAG</sequence>
<dbReference type="EMBL" id="KQ234828">
    <property type="protein sequence ID" value="KMZ86036.1"/>
    <property type="molecule type" value="Genomic_DNA"/>
</dbReference>
<evidence type="ECO:0000259" key="9">
    <source>
        <dbReference type="PROSITE" id="PS50102"/>
    </source>
</evidence>
<dbReference type="InterPro" id="IPR000504">
    <property type="entry name" value="RRM_dom"/>
</dbReference>
<dbReference type="SUPFAM" id="SSF54928">
    <property type="entry name" value="RNA-binding domain, RBD"/>
    <property type="match status" value="1"/>
</dbReference>
<feature type="compositionally biased region" description="Basic and acidic residues" evidence="8">
    <location>
        <begin position="134"/>
        <end position="143"/>
    </location>
</feature>
<feature type="compositionally biased region" description="Basic and acidic residues" evidence="8">
    <location>
        <begin position="876"/>
        <end position="889"/>
    </location>
</feature>
<dbReference type="GO" id="GO:0008270">
    <property type="term" value="F:zinc ion binding"/>
    <property type="evidence" value="ECO:0007669"/>
    <property type="project" value="UniProtKB-KW"/>
</dbReference>